<dbReference type="AlphaFoldDB" id="A0A2S9GUM3"/>
<dbReference type="InterPro" id="IPR011033">
    <property type="entry name" value="PRC_barrel-like_sf"/>
</dbReference>
<gene>
    <name evidence="2" type="ORF">S2091_3824</name>
</gene>
<dbReference type="EMBL" id="PUGF01000023">
    <property type="protein sequence ID" value="PRC91409.1"/>
    <property type="molecule type" value="Genomic_DNA"/>
</dbReference>
<sequence>MLNTNSDSSPQMLDALENETIAINQNDPIAINQNEPIPPLMGAKTLIGNKVSNAQDEHLGDIKEIMLNMHSGSIAYAVLAHGGVLTMGEKLFAVPWNSMKLDPENHQFILNISKERFENAPGFDSNHWPNMADHIWVDSIQGYYFQRTYE</sequence>
<dbReference type="PANTHER" id="PTHR36505">
    <property type="entry name" value="BLR1072 PROTEIN"/>
    <property type="match status" value="1"/>
</dbReference>
<dbReference type="Gene3D" id="2.30.30.240">
    <property type="entry name" value="PRC-barrel domain"/>
    <property type="match status" value="1"/>
</dbReference>
<proteinExistence type="predicted"/>
<reference evidence="2 3" key="1">
    <citation type="submission" date="2018-02" db="EMBL/GenBank/DDBJ databases">
        <title>Solimicrobium silvestre gen. nov., sp. nov., isolated from alpine forest soil.</title>
        <authorList>
            <person name="Margesin R."/>
            <person name="Albuquerque L."/>
            <person name="Zhang D.-C."/>
            <person name="Froufe H.J.C."/>
            <person name="Severino R."/>
            <person name="Roxo I."/>
            <person name="Egas C."/>
            <person name="Da Costa M.S."/>
        </authorList>
    </citation>
    <scope>NUCLEOTIDE SEQUENCE [LARGE SCALE GENOMIC DNA]</scope>
    <source>
        <strain evidence="2 3">S20-91</strain>
    </source>
</reference>
<accession>A0A2S9GUM3</accession>
<feature type="domain" description="PRC-barrel" evidence="1">
    <location>
        <begin position="41"/>
        <end position="115"/>
    </location>
</feature>
<keyword evidence="3" id="KW-1185">Reference proteome</keyword>
<protein>
    <submittedName>
        <fullName evidence="2">PRC-barrel domain</fullName>
    </submittedName>
</protein>
<dbReference type="SUPFAM" id="SSF50346">
    <property type="entry name" value="PRC-barrel domain"/>
    <property type="match status" value="1"/>
</dbReference>
<comment type="caution">
    <text evidence="2">The sequence shown here is derived from an EMBL/GenBank/DDBJ whole genome shotgun (WGS) entry which is preliminary data.</text>
</comment>
<evidence type="ECO:0000259" key="1">
    <source>
        <dbReference type="Pfam" id="PF05239"/>
    </source>
</evidence>
<dbReference type="Proteomes" id="UP000237839">
    <property type="component" value="Unassembled WGS sequence"/>
</dbReference>
<dbReference type="Pfam" id="PF05239">
    <property type="entry name" value="PRC"/>
    <property type="match status" value="1"/>
</dbReference>
<dbReference type="InterPro" id="IPR027275">
    <property type="entry name" value="PRC-brl_dom"/>
</dbReference>
<evidence type="ECO:0000313" key="3">
    <source>
        <dbReference type="Proteomes" id="UP000237839"/>
    </source>
</evidence>
<dbReference type="PANTHER" id="PTHR36505:SF1">
    <property type="entry name" value="BLR1072 PROTEIN"/>
    <property type="match status" value="1"/>
</dbReference>
<evidence type="ECO:0000313" key="2">
    <source>
        <dbReference type="EMBL" id="PRC91409.1"/>
    </source>
</evidence>
<dbReference type="RefSeq" id="WP_341477010.1">
    <property type="nucleotide sequence ID" value="NZ_PUGF01000023.1"/>
</dbReference>
<name>A0A2S9GUM3_9BURK</name>
<organism evidence="2 3">
    <name type="scientific">Solimicrobium silvestre</name>
    <dbReference type="NCBI Taxonomy" id="2099400"/>
    <lineage>
        <taxon>Bacteria</taxon>
        <taxon>Pseudomonadati</taxon>
        <taxon>Pseudomonadota</taxon>
        <taxon>Betaproteobacteria</taxon>
        <taxon>Burkholderiales</taxon>
        <taxon>Oxalobacteraceae</taxon>
        <taxon>Solimicrobium</taxon>
    </lineage>
</organism>